<accession>A0ABQ8FFN3</accession>
<comment type="caution">
    <text evidence="2">The sequence shown here is derived from an EMBL/GenBank/DDBJ whole genome shotgun (WGS) entry which is preliminary data.</text>
</comment>
<dbReference type="PANTHER" id="PTHR12390:SF0">
    <property type="entry name" value="UROPORPHYRINOGEN-III SYNTHASE"/>
    <property type="match status" value="1"/>
</dbReference>
<dbReference type="EMBL" id="JAFCIX010000143">
    <property type="protein sequence ID" value="KAH6597500.1"/>
    <property type="molecule type" value="Genomic_DNA"/>
</dbReference>
<proteinExistence type="predicted"/>
<dbReference type="Pfam" id="PF02602">
    <property type="entry name" value="HEM4"/>
    <property type="match status" value="1"/>
</dbReference>
<dbReference type="PANTHER" id="PTHR12390">
    <property type="entry name" value="UROPORPHYRINOGEN III SYNTHASE"/>
    <property type="match status" value="1"/>
</dbReference>
<protein>
    <recommendedName>
        <fullName evidence="1">Tetrapyrrole biosynthesis uroporphyrinogen III synthase domain-containing protein</fullName>
    </recommendedName>
</protein>
<dbReference type="Proteomes" id="UP001648503">
    <property type="component" value="Unassembled WGS sequence"/>
</dbReference>
<feature type="domain" description="Tetrapyrrole biosynthesis uroporphyrinogen III synthase" evidence="1">
    <location>
        <begin position="60"/>
        <end position="311"/>
    </location>
</feature>
<gene>
    <name evidence="2" type="ORF">BASA50_004417</name>
</gene>
<dbReference type="InterPro" id="IPR039793">
    <property type="entry name" value="UROS/Hem4"/>
</dbReference>
<evidence type="ECO:0000313" key="2">
    <source>
        <dbReference type="EMBL" id="KAH6597500.1"/>
    </source>
</evidence>
<dbReference type="SUPFAM" id="SSF69618">
    <property type="entry name" value="HemD-like"/>
    <property type="match status" value="1"/>
</dbReference>
<name>A0ABQ8FFN3_9FUNG</name>
<sequence length="321" mass="34630">MSYTAGSPGYESVLDKGYSSSELSGVGNILVVVLFKNSSVEEPFLTPSVSSCTLAEPQDPYQAALSKHHIPCLFVPVLQYRACNLADLAQVLCNPSSTSGLIITSKNAALAIKECLQEYSLELDQEWHQKPVYVVGASTGRSMSSLGFCPLGESAGGADALADIIISDQTAQYGSVKGIMAACLRPWTFLVGNKTRDVIGVRLAAVQIPIRCVKVYEIVERPDTCQALETQLHKDHSGSTTETSPQDHQTIWYVFFSPSGIDSVWDWCFSKTTNLPHVRIACIGATTAAHARHAGLLVSAQATRPTPESLVDAIIQYHRLG</sequence>
<reference evidence="2 3" key="1">
    <citation type="submission" date="2021-02" db="EMBL/GenBank/DDBJ databases">
        <title>Variation within the Batrachochytrium salamandrivorans European outbreak.</title>
        <authorList>
            <person name="Kelly M."/>
            <person name="Pasmans F."/>
            <person name="Shea T.P."/>
            <person name="Munoz J.F."/>
            <person name="Carranza S."/>
            <person name="Cuomo C.A."/>
            <person name="Martel A."/>
        </authorList>
    </citation>
    <scope>NUCLEOTIDE SEQUENCE [LARGE SCALE GENOMIC DNA]</scope>
    <source>
        <strain evidence="2 3">AMFP18/2</strain>
    </source>
</reference>
<dbReference type="CDD" id="cd06578">
    <property type="entry name" value="HemD"/>
    <property type="match status" value="1"/>
</dbReference>
<organism evidence="2 3">
    <name type="scientific">Batrachochytrium salamandrivorans</name>
    <dbReference type="NCBI Taxonomy" id="1357716"/>
    <lineage>
        <taxon>Eukaryota</taxon>
        <taxon>Fungi</taxon>
        <taxon>Fungi incertae sedis</taxon>
        <taxon>Chytridiomycota</taxon>
        <taxon>Chytridiomycota incertae sedis</taxon>
        <taxon>Chytridiomycetes</taxon>
        <taxon>Rhizophydiales</taxon>
        <taxon>Rhizophydiales incertae sedis</taxon>
        <taxon>Batrachochytrium</taxon>
    </lineage>
</organism>
<evidence type="ECO:0000259" key="1">
    <source>
        <dbReference type="Pfam" id="PF02602"/>
    </source>
</evidence>
<evidence type="ECO:0000313" key="3">
    <source>
        <dbReference type="Proteomes" id="UP001648503"/>
    </source>
</evidence>
<dbReference type="InterPro" id="IPR003754">
    <property type="entry name" value="4pyrrol_synth_uPrphyn_synth"/>
</dbReference>
<dbReference type="Gene3D" id="3.40.50.10090">
    <property type="match status" value="2"/>
</dbReference>
<keyword evidence="3" id="KW-1185">Reference proteome</keyword>
<dbReference type="InterPro" id="IPR036108">
    <property type="entry name" value="4pyrrol_syn_uPrphyn_synt_sf"/>
</dbReference>